<comment type="caution">
    <text evidence="1">The sequence shown here is derived from an EMBL/GenBank/DDBJ whole genome shotgun (WGS) entry which is preliminary data.</text>
</comment>
<evidence type="ECO:0008006" key="3">
    <source>
        <dbReference type="Google" id="ProtNLM"/>
    </source>
</evidence>
<protein>
    <recommendedName>
        <fullName evidence="3">Arrestin-like N-terminal domain-containing protein</fullName>
    </recommendedName>
</protein>
<gene>
    <name evidence="1" type="ORF">R3P38DRAFT_1637342</name>
</gene>
<reference evidence="1 2" key="1">
    <citation type="journal article" date="2024" name="J Genomics">
        <title>Draft genome sequencing and assembly of Favolaschia claudopus CIRM-BRFM 2984 isolated from oak limbs.</title>
        <authorList>
            <person name="Navarro D."/>
            <person name="Drula E."/>
            <person name="Chaduli D."/>
            <person name="Cazenave R."/>
            <person name="Ahrendt S."/>
            <person name="Wang J."/>
            <person name="Lipzen A."/>
            <person name="Daum C."/>
            <person name="Barry K."/>
            <person name="Grigoriev I.V."/>
            <person name="Favel A."/>
            <person name="Rosso M.N."/>
            <person name="Martin F."/>
        </authorList>
    </citation>
    <scope>NUCLEOTIDE SEQUENCE [LARGE SCALE GENOMIC DNA]</scope>
    <source>
        <strain evidence="1 2">CIRM-BRFM 2984</strain>
    </source>
</reference>
<evidence type="ECO:0000313" key="1">
    <source>
        <dbReference type="EMBL" id="KAK7052152.1"/>
    </source>
</evidence>
<organism evidence="1 2">
    <name type="scientific">Favolaschia claudopus</name>
    <dbReference type="NCBI Taxonomy" id="2862362"/>
    <lineage>
        <taxon>Eukaryota</taxon>
        <taxon>Fungi</taxon>
        <taxon>Dikarya</taxon>
        <taxon>Basidiomycota</taxon>
        <taxon>Agaricomycotina</taxon>
        <taxon>Agaricomycetes</taxon>
        <taxon>Agaricomycetidae</taxon>
        <taxon>Agaricales</taxon>
        <taxon>Marasmiineae</taxon>
        <taxon>Mycenaceae</taxon>
        <taxon>Favolaschia</taxon>
    </lineage>
</organism>
<dbReference type="Proteomes" id="UP001362999">
    <property type="component" value="Unassembled WGS sequence"/>
</dbReference>
<dbReference type="AlphaFoldDB" id="A0AAW0DKA4"/>
<dbReference type="Gene3D" id="2.60.40.640">
    <property type="match status" value="1"/>
</dbReference>
<dbReference type="InterPro" id="IPR014752">
    <property type="entry name" value="Arrestin-like_C"/>
</dbReference>
<proteinExistence type="predicted"/>
<keyword evidence="2" id="KW-1185">Reference proteome</keyword>
<sequence>MSLTVVAEVPPPAYDRAQLVAGELPTYSAPPSRPTAARTVSTQTPPKEFTFELKNYFSKPWARLTLLAHPTLSRTSPTFVQGSSIDGSLRLNLRSSDPIKSIAVVVRGDLVVSGDPDERSTFFRLRKYLWKPSMGDPSAAAVPGCNDWTEKLKGEYTWPFSIKLPEFVADPTGETEPKFRMPHTFAERSSRWSIDYYFELRIDRGKLRPDDSIITQFGYFAMQAPSRPSQLRQLAYRSGVDVPGPSTDPEGWHELEPVRIQGKLFGERPVDAICTVYLAKPLCYTRGTSIPCAMTIETEIDIDPQVADILASIRSSAVYLQRTVRCSLGRTTTSVVPCGQATWRPSTDVNARPLRSPTQRQLVGEIHLRKDLQPSTAIKKIQIEYAVAIFPPAAVGFKSQPITGPLLTQPVDIVTRYAHGVRQPNLATTPPLESLAIDHLVDHYYNSVSDGLSKTGAVLKLWSDGDLFP</sequence>
<evidence type="ECO:0000313" key="2">
    <source>
        <dbReference type="Proteomes" id="UP001362999"/>
    </source>
</evidence>
<accession>A0AAW0DKA4</accession>
<name>A0AAW0DKA4_9AGAR</name>
<dbReference type="EMBL" id="JAWWNJ010000007">
    <property type="protein sequence ID" value="KAK7052152.1"/>
    <property type="molecule type" value="Genomic_DNA"/>
</dbReference>